<reference evidence="5 6" key="1">
    <citation type="submission" date="2016-07" db="EMBL/GenBank/DDBJ databases">
        <title>Draft genome of the white-rot fungus Obba rivulosa 3A-2.</title>
        <authorList>
            <consortium name="DOE Joint Genome Institute"/>
            <person name="Miettinen O."/>
            <person name="Riley R."/>
            <person name="Acob R."/>
            <person name="Barry K."/>
            <person name="Cullen D."/>
            <person name="De Vries R."/>
            <person name="Hainaut M."/>
            <person name="Hatakka A."/>
            <person name="Henrissat B."/>
            <person name="Hilden K."/>
            <person name="Kuo R."/>
            <person name="Labutti K."/>
            <person name="Lipzen A."/>
            <person name="Makela M.R."/>
            <person name="Sandor L."/>
            <person name="Spatafora J.W."/>
            <person name="Grigoriev I.V."/>
            <person name="Hibbett D.S."/>
        </authorList>
    </citation>
    <scope>NUCLEOTIDE SEQUENCE [LARGE SCALE GENOMIC DNA]</scope>
    <source>
        <strain evidence="5 6">3A-2</strain>
    </source>
</reference>
<feature type="region of interest" description="Disordered" evidence="3">
    <location>
        <begin position="617"/>
        <end position="651"/>
    </location>
</feature>
<proteinExistence type="predicted"/>
<dbReference type="AlphaFoldDB" id="A0A8E2DU43"/>
<evidence type="ECO:0000313" key="5">
    <source>
        <dbReference type="EMBL" id="OCH96004.1"/>
    </source>
</evidence>
<dbReference type="OrthoDB" id="5550281at2759"/>
<feature type="compositionally biased region" description="Pro residues" evidence="3">
    <location>
        <begin position="29"/>
        <end position="39"/>
    </location>
</feature>
<keyword evidence="6" id="KW-1185">Reference proteome</keyword>
<dbReference type="GO" id="GO:0003677">
    <property type="term" value="F:DNA binding"/>
    <property type="evidence" value="ECO:0007669"/>
    <property type="project" value="UniProtKB-UniRule"/>
</dbReference>
<feature type="compositionally biased region" description="Low complexity" evidence="3">
    <location>
        <begin position="55"/>
        <end position="64"/>
    </location>
</feature>
<evidence type="ECO:0000313" key="6">
    <source>
        <dbReference type="Proteomes" id="UP000250043"/>
    </source>
</evidence>
<dbReference type="EMBL" id="KV722333">
    <property type="protein sequence ID" value="OCH96004.1"/>
    <property type="molecule type" value="Genomic_DNA"/>
</dbReference>
<accession>A0A8E2DU43</accession>
<feature type="region of interest" description="Disordered" evidence="3">
    <location>
        <begin position="491"/>
        <end position="518"/>
    </location>
</feature>
<dbReference type="PANTHER" id="PTHR48112">
    <property type="entry name" value="HIGH MOBILITY GROUP PROTEIN DSP1"/>
    <property type="match status" value="1"/>
</dbReference>
<dbReference type="InterPro" id="IPR036910">
    <property type="entry name" value="HMG_box_dom_sf"/>
</dbReference>
<feature type="DNA-binding region" description="HMG box" evidence="2">
    <location>
        <begin position="415"/>
        <end position="484"/>
    </location>
</feature>
<gene>
    <name evidence="5" type="ORF">OBBRIDRAFT_787855</name>
</gene>
<dbReference type="SMART" id="SM00398">
    <property type="entry name" value="HMG"/>
    <property type="match status" value="2"/>
</dbReference>
<evidence type="ECO:0000259" key="4">
    <source>
        <dbReference type="PROSITE" id="PS50118"/>
    </source>
</evidence>
<dbReference type="Proteomes" id="UP000250043">
    <property type="component" value="Unassembled WGS sequence"/>
</dbReference>
<keyword evidence="1 2" id="KW-0238">DNA-binding</keyword>
<dbReference type="InterPro" id="IPR009071">
    <property type="entry name" value="HMG_box_dom"/>
</dbReference>
<feature type="domain" description="HMG box" evidence="4">
    <location>
        <begin position="415"/>
        <end position="484"/>
    </location>
</feature>
<dbReference type="InterPro" id="IPR050342">
    <property type="entry name" value="HMGB"/>
</dbReference>
<feature type="compositionally biased region" description="Basic residues" evidence="3">
    <location>
        <begin position="501"/>
        <end position="511"/>
    </location>
</feature>
<dbReference type="SUPFAM" id="SSF47095">
    <property type="entry name" value="HMG-box"/>
    <property type="match status" value="2"/>
</dbReference>
<feature type="domain" description="HMG box" evidence="4">
    <location>
        <begin position="519"/>
        <end position="591"/>
    </location>
</feature>
<dbReference type="GO" id="GO:0005634">
    <property type="term" value="C:nucleus"/>
    <property type="evidence" value="ECO:0007669"/>
    <property type="project" value="UniProtKB-UniRule"/>
</dbReference>
<evidence type="ECO:0000256" key="1">
    <source>
        <dbReference type="ARBA" id="ARBA00023125"/>
    </source>
</evidence>
<keyword evidence="2" id="KW-0539">Nucleus</keyword>
<organism evidence="5 6">
    <name type="scientific">Obba rivulosa</name>
    <dbReference type="NCBI Taxonomy" id="1052685"/>
    <lineage>
        <taxon>Eukaryota</taxon>
        <taxon>Fungi</taxon>
        <taxon>Dikarya</taxon>
        <taxon>Basidiomycota</taxon>
        <taxon>Agaricomycotina</taxon>
        <taxon>Agaricomycetes</taxon>
        <taxon>Polyporales</taxon>
        <taxon>Gelatoporiaceae</taxon>
        <taxon>Obba</taxon>
    </lineage>
</organism>
<dbReference type="Pfam" id="PF00505">
    <property type="entry name" value="HMG_box"/>
    <property type="match status" value="1"/>
</dbReference>
<protein>
    <recommendedName>
        <fullName evidence="4">HMG box domain-containing protein</fullName>
    </recommendedName>
</protein>
<sequence>MALLPRTLALLCRAPLRSPLKSSASHPLPSRPIPLPPPQSYKGPCLPSPSPFPSNPSSTMPSSPLYRRDHEYDALAIALAASDMSLRDQSPLFTFDDSPHFDPAMSDSDQLIFDFEDSTQIKSPFAWNPPSDFNMSSIVPFPGSPDSTTSQLDATTAHLSLNDSPYSPAHALSSHNELPATPDYNDSALFSHWLNDPEPPSLYSSPIPIPMNPSAQHQHQPSSGLSSFIPGSHDSTIFPDVSFFSPTTAYAALQPLPRSFSPAEAEDTIMTEALRGDAAPASFADATLKPAWASQLWDPSSTQNAAASGAPGPIPPLSEDAYATQRPRPRVSSRSQRSFTPVAQIFQSSSAPSVSHVRPPPLARSYSRRAESTSEYDDYDATIRKKKKSLTEIEDARPVEKRAESPPLKSLLRPPKLAPSAWQLYFTDWITRHQASSNKKLNVAQAAKEAGQEYAKLSSEEKEPYKRRSQALKEERERELAAYMRTLTPDDIKRENAFRTAQRRAGKSRKGNIKDPNAPKKPLSAYFMFLQRIRSDPELVKEVFADETETTKQSVLAAHKWRSMTDDERKPFLAQAEQEKLEYEAARKMYEEGTVGYGSSINFSILPGSPINSMPFPRSSSLLRPLKQEGVSSESESDGFATDDGADVKRG</sequence>
<evidence type="ECO:0000256" key="3">
    <source>
        <dbReference type="SAM" id="MobiDB-lite"/>
    </source>
</evidence>
<evidence type="ECO:0000256" key="2">
    <source>
        <dbReference type="PROSITE-ProRule" id="PRU00267"/>
    </source>
</evidence>
<feature type="compositionally biased region" description="Polar residues" evidence="3">
    <location>
        <begin position="339"/>
        <end position="353"/>
    </location>
</feature>
<dbReference type="PROSITE" id="PS50118">
    <property type="entry name" value="HMG_BOX_2"/>
    <property type="match status" value="2"/>
</dbReference>
<feature type="region of interest" description="Disordered" evidence="3">
    <location>
        <begin position="297"/>
        <end position="378"/>
    </location>
</feature>
<dbReference type="Gene3D" id="1.10.30.10">
    <property type="entry name" value="High mobility group box domain"/>
    <property type="match status" value="2"/>
</dbReference>
<dbReference type="Pfam" id="PF09011">
    <property type="entry name" value="HMG_box_2"/>
    <property type="match status" value="1"/>
</dbReference>
<feature type="region of interest" description="Disordered" evidence="3">
    <location>
        <begin position="19"/>
        <end position="65"/>
    </location>
</feature>
<feature type="DNA-binding region" description="HMG box" evidence="2">
    <location>
        <begin position="519"/>
        <end position="591"/>
    </location>
</feature>
<name>A0A8E2DU43_9APHY</name>
<dbReference type="PANTHER" id="PTHR48112:SF22">
    <property type="entry name" value="MITOCHONDRIAL TRANSCRIPTION FACTOR A, ISOFORM B"/>
    <property type="match status" value="1"/>
</dbReference>